<proteinExistence type="predicted"/>
<keyword evidence="4" id="KW-1185">Reference proteome</keyword>
<dbReference type="Pfam" id="PF08450">
    <property type="entry name" value="SGL"/>
    <property type="match status" value="1"/>
</dbReference>
<reference evidence="3 4" key="1">
    <citation type="submission" date="2013-02" db="EMBL/GenBank/DDBJ databases">
        <title>A novel strain isolated from Lonar lake, Maharashtra, India.</title>
        <authorList>
            <person name="Singh A."/>
        </authorList>
    </citation>
    <scope>NUCLEOTIDE SEQUENCE [LARGE SCALE GENOMIC DNA]</scope>
    <source>
        <strain evidence="3 4">AK24</strain>
    </source>
</reference>
<dbReference type="Gene3D" id="2.120.10.30">
    <property type="entry name" value="TolB, C-terminal domain"/>
    <property type="match status" value="1"/>
</dbReference>
<evidence type="ECO:0000256" key="1">
    <source>
        <dbReference type="ARBA" id="ARBA00022801"/>
    </source>
</evidence>
<dbReference type="SUPFAM" id="SSF63829">
    <property type="entry name" value="Calcium-dependent phosphotriesterase"/>
    <property type="match status" value="1"/>
</dbReference>
<dbReference type="STRING" id="1232681.ADIS_2205"/>
<dbReference type="InterPro" id="IPR013658">
    <property type="entry name" value="SGL"/>
</dbReference>
<name>R7ZTC8_9BACT</name>
<evidence type="ECO:0000313" key="3">
    <source>
        <dbReference type="EMBL" id="EON77337.1"/>
    </source>
</evidence>
<sequence length="311" mass="35223">MMEESMKPKKFNMRYWITVFSVLFTGVAYAQMEVKGNLVAKNAQVKKVADGFKFTEGPAVDRPGNVYFTDQPNNRIHKWTFTTGEVSTFMEDAGRSNGLYFNLKGELLACADMDNELWSIDRDGNQQVLVEAFRGKKLNGPNDLWINPRGGIYFTDPLYKRDYWERDPAMQQDGEHLYYLSPDGVQLFRVDENLVKPNGLVGTPDGKKLYVADIGAKKTYVYDIEEDGYLTNRQLFVEMGSDGMTIDHRGNVYLTGDGVTIFNNRGTKIGHIPIDAGWTSNVCFGAGDRKTLFITAMDAVYTLEMKVRGVW</sequence>
<dbReference type="PANTHER" id="PTHR47572">
    <property type="entry name" value="LIPOPROTEIN-RELATED"/>
    <property type="match status" value="1"/>
</dbReference>
<dbReference type="EC" id="3.1.1.17" evidence="3"/>
<dbReference type="InterPro" id="IPR051262">
    <property type="entry name" value="SMP-30/CGR1_Lactonase"/>
</dbReference>
<comment type="caution">
    <text evidence="3">The sequence shown here is derived from an EMBL/GenBank/DDBJ whole genome shotgun (WGS) entry which is preliminary data.</text>
</comment>
<dbReference type="InterPro" id="IPR011042">
    <property type="entry name" value="6-blade_b-propeller_TolB-like"/>
</dbReference>
<organism evidence="3 4">
    <name type="scientific">Lunatimonas lonarensis</name>
    <dbReference type="NCBI Taxonomy" id="1232681"/>
    <lineage>
        <taxon>Bacteria</taxon>
        <taxon>Pseudomonadati</taxon>
        <taxon>Bacteroidota</taxon>
        <taxon>Cytophagia</taxon>
        <taxon>Cytophagales</taxon>
        <taxon>Cyclobacteriaceae</taxon>
    </lineage>
</organism>
<evidence type="ECO:0000313" key="4">
    <source>
        <dbReference type="Proteomes" id="UP000013909"/>
    </source>
</evidence>
<dbReference type="Proteomes" id="UP000013909">
    <property type="component" value="Unassembled WGS sequence"/>
</dbReference>
<dbReference type="AlphaFoldDB" id="R7ZTC8"/>
<feature type="domain" description="SMP-30/Gluconolactonase/LRE-like region" evidence="2">
    <location>
        <begin position="54"/>
        <end position="296"/>
    </location>
</feature>
<gene>
    <name evidence="3" type="ORF">ADIS_2205</name>
</gene>
<dbReference type="GO" id="GO:0004341">
    <property type="term" value="F:gluconolactonase activity"/>
    <property type="evidence" value="ECO:0007669"/>
    <property type="project" value="UniProtKB-EC"/>
</dbReference>
<accession>R7ZTC8</accession>
<evidence type="ECO:0000259" key="2">
    <source>
        <dbReference type="Pfam" id="PF08450"/>
    </source>
</evidence>
<keyword evidence="1 3" id="KW-0378">Hydrolase</keyword>
<dbReference type="PATRIC" id="fig|1288963.3.peg.2196"/>
<protein>
    <submittedName>
        <fullName evidence="3">Gluconolactonase</fullName>
        <ecNumber evidence="3">3.1.1.17</ecNumber>
    </submittedName>
</protein>
<dbReference type="PANTHER" id="PTHR47572:SF4">
    <property type="entry name" value="LACTONASE DRP35"/>
    <property type="match status" value="1"/>
</dbReference>
<dbReference type="EMBL" id="AQHR01000059">
    <property type="protein sequence ID" value="EON77337.1"/>
    <property type="molecule type" value="Genomic_DNA"/>
</dbReference>